<dbReference type="Proteomes" id="UP000070394">
    <property type="component" value="Unassembled WGS sequence"/>
</dbReference>
<feature type="transmembrane region" description="Helical" evidence="6">
    <location>
        <begin position="12"/>
        <end position="35"/>
    </location>
</feature>
<dbReference type="GO" id="GO:0005886">
    <property type="term" value="C:plasma membrane"/>
    <property type="evidence" value="ECO:0007669"/>
    <property type="project" value="TreeGrafter"/>
</dbReference>
<protein>
    <submittedName>
        <fullName evidence="8">GtrA-like protein</fullName>
    </submittedName>
</protein>
<evidence type="ECO:0000256" key="1">
    <source>
        <dbReference type="ARBA" id="ARBA00004141"/>
    </source>
</evidence>
<dbReference type="STRING" id="467210.HMPREF1866_00738"/>
<comment type="subcellular location">
    <subcellularLocation>
        <location evidence="1">Membrane</location>
        <topology evidence="1">Multi-pass membrane protein</topology>
    </subcellularLocation>
</comment>
<keyword evidence="5 6" id="KW-0472">Membrane</keyword>
<evidence type="ECO:0000256" key="2">
    <source>
        <dbReference type="ARBA" id="ARBA00009399"/>
    </source>
</evidence>
<dbReference type="PANTHER" id="PTHR38459">
    <property type="entry name" value="PROPHAGE BACTOPRENOL-LINKED GLUCOSE TRANSLOCASE HOMOLOG"/>
    <property type="match status" value="1"/>
</dbReference>
<dbReference type="InterPro" id="IPR007267">
    <property type="entry name" value="GtrA_DPMS_TM"/>
</dbReference>
<evidence type="ECO:0000256" key="4">
    <source>
        <dbReference type="ARBA" id="ARBA00022989"/>
    </source>
</evidence>
<dbReference type="OrthoDB" id="361483at2"/>
<comment type="caution">
    <text evidence="8">The sequence shown here is derived from an EMBL/GenBank/DDBJ whole genome shotgun (WGS) entry which is preliminary data.</text>
</comment>
<reference evidence="9" key="1">
    <citation type="submission" date="2016-01" db="EMBL/GenBank/DDBJ databases">
        <authorList>
            <person name="Mitreva M."/>
            <person name="Pepin K.H."/>
            <person name="Mihindukulasuriya K.A."/>
            <person name="Fulton R."/>
            <person name="Fronick C."/>
            <person name="O'Laughlin M."/>
            <person name="Miner T."/>
            <person name="Herter B."/>
            <person name="Rosa B.A."/>
            <person name="Cordes M."/>
            <person name="Tomlinson C."/>
            <person name="Wollam A."/>
            <person name="Palsikar V.B."/>
            <person name="Mardis E.R."/>
            <person name="Wilson R.K."/>
        </authorList>
    </citation>
    <scope>NUCLEOTIDE SEQUENCE [LARGE SCALE GENOMIC DNA]</scope>
    <source>
        <strain evidence="9">DNF00896</strain>
    </source>
</reference>
<proteinExistence type="inferred from homology"/>
<keyword evidence="9" id="KW-1185">Reference proteome</keyword>
<feature type="transmembrane region" description="Helical" evidence="6">
    <location>
        <begin position="41"/>
        <end position="61"/>
    </location>
</feature>
<evidence type="ECO:0000256" key="5">
    <source>
        <dbReference type="ARBA" id="ARBA00023136"/>
    </source>
</evidence>
<dbReference type="InterPro" id="IPR051401">
    <property type="entry name" value="GtrA_CellWall_Glycosyl"/>
</dbReference>
<accession>A0A133ZXB9</accession>
<feature type="domain" description="GtrA/DPMS transmembrane" evidence="7">
    <location>
        <begin position="18"/>
        <end position="135"/>
    </location>
</feature>
<dbReference type="EMBL" id="LSDA01000019">
    <property type="protein sequence ID" value="KXB60081.1"/>
    <property type="molecule type" value="Genomic_DNA"/>
</dbReference>
<evidence type="ECO:0000256" key="6">
    <source>
        <dbReference type="SAM" id="Phobius"/>
    </source>
</evidence>
<dbReference type="AlphaFoldDB" id="A0A133ZXB9"/>
<sequence>MIDRLIFYIKKYEGVLLYLIFGVLTTAVNFIVYYICYTKFHWINLASNTVAWILSVMFAFITNKIWVFKSKSFQNELVLRELITFVVSRLSTWLLETVIMFVGVDILKGYWLIAKVIASVLVVILNYVFSKLFIFRKNNENA</sequence>
<evidence type="ECO:0000313" key="9">
    <source>
        <dbReference type="Proteomes" id="UP000070394"/>
    </source>
</evidence>
<dbReference type="GO" id="GO:0000271">
    <property type="term" value="P:polysaccharide biosynthetic process"/>
    <property type="evidence" value="ECO:0007669"/>
    <property type="project" value="InterPro"/>
</dbReference>
<evidence type="ECO:0000259" key="7">
    <source>
        <dbReference type="Pfam" id="PF04138"/>
    </source>
</evidence>
<dbReference type="PATRIC" id="fig|467210.3.peg.730"/>
<feature type="transmembrane region" description="Helical" evidence="6">
    <location>
        <begin position="110"/>
        <end position="129"/>
    </location>
</feature>
<evidence type="ECO:0000256" key="3">
    <source>
        <dbReference type="ARBA" id="ARBA00022692"/>
    </source>
</evidence>
<evidence type="ECO:0000313" key="8">
    <source>
        <dbReference type="EMBL" id="KXB60081.1"/>
    </source>
</evidence>
<feature type="transmembrane region" description="Helical" evidence="6">
    <location>
        <begin position="82"/>
        <end position="104"/>
    </location>
</feature>
<dbReference type="PANTHER" id="PTHR38459:SF5">
    <property type="entry name" value="CELL WALL TEICHOIC ACID GLYCOSYLATION PROTEIN GTCA"/>
    <property type="match status" value="1"/>
</dbReference>
<gene>
    <name evidence="8" type="ORF">HMPREF1866_00738</name>
</gene>
<name>A0A133ZXB9_9FIRM</name>
<keyword evidence="4 6" id="KW-1133">Transmembrane helix</keyword>
<comment type="similarity">
    <text evidence="2">Belongs to the GtrA family.</text>
</comment>
<organism evidence="8 9">
    <name type="scientific">Lachnoanaerobaculum saburreum</name>
    <dbReference type="NCBI Taxonomy" id="467210"/>
    <lineage>
        <taxon>Bacteria</taxon>
        <taxon>Bacillati</taxon>
        <taxon>Bacillota</taxon>
        <taxon>Clostridia</taxon>
        <taxon>Lachnospirales</taxon>
        <taxon>Lachnospiraceae</taxon>
        <taxon>Lachnoanaerobaculum</taxon>
    </lineage>
</organism>
<keyword evidence="3 6" id="KW-0812">Transmembrane</keyword>
<dbReference type="Pfam" id="PF04138">
    <property type="entry name" value="GtrA_DPMS_TM"/>
    <property type="match status" value="1"/>
</dbReference>